<sequence>MPAIINSEKGAVVIENNVIATIAGMAAMKSYGIVGMASKSATDGLLELLKFENISKGIKVLTEDDKLMIEIHVVLEYGVRISTVGENIIDNVKFYIKDLTGIEPYNVEVIVEGVRIK</sequence>
<evidence type="ECO:0000313" key="3">
    <source>
        <dbReference type="Proteomes" id="UP000003280"/>
    </source>
</evidence>
<keyword evidence="3" id="KW-1185">Reference proteome</keyword>
<comment type="caution">
    <text evidence="2">The sequence shown here is derived from an EMBL/GenBank/DDBJ whole genome shotgun (WGS) entry which is preliminary data.</text>
</comment>
<reference evidence="2 3" key="1">
    <citation type="submission" date="2010-07" db="EMBL/GenBank/DDBJ databases">
        <authorList>
            <person name="Muzny D."/>
            <person name="Qin X."/>
            <person name="Deng J."/>
            <person name="Jiang H."/>
            <person name="Liu Y."/>
            <person name="Qu J."/>
            <person name="Song X.-Z."/>
            <person name="Zhang L."/>
            <person name="Thornton R."/>
            <person name="Coyle M."/>
            <person name="Francisco L."/>
            <person name="Jackson L."/>
            <person name="Javaid M."/>
            <person name="Korchina V."/>
            <person name="Kovar C."/>
            <person name="Mata R."/>
            <person name="Mathew T."/>
            <person name="Ngo R."/>
            <person name="Nguyen L."/>
            <person name="Nguyen N."/>
            <person name="Okwuonu G."/>
            <person name="Ongeri F."/>
            <person name="Pham C."/>
            <person name="Simmons D."/>
            <person name="Wilczek-Boney K."/>
            <person name="Hale W."/>
            <person name="Jakkamsetti A."/>
            <person name="Pham P."/>
            <person name="Ruth R."/>
            <person name="San Lucas F."/>
            <person name="Warren J."/>
            <person name="Zhang J."/>
            <person name="Zhao Z."/>
            <person name="Zhou C."/>
            <person name="Zhu D."/>
            <person name="Lee S."/>
            <person name="Bess C."/>
            <person name="Blankenburg K."/>
            <person name="Forbes L."/>
            <person name="Fu Q."/>
            <person name="Gubbala S."/>
            <person name="Hirani K."/>
            <person name="Jayaseelan J.C."/>
            <person name="Lara F."/>
            <person name="Munidasa M."/>
            <person name="Palculict T."/>
            <person name="Patil S."/>
            <person name="Pu L.-L."/>
            <person name="Saada N."/>
            <person name="Tang L."/>
            <person name="Weissenberger G."/>
            <person name="Zhu Y."/>
            <person name="Hemphill L."/>
            <person name="Shang Y."/>
            <person name="Youmans B."/>
            <person name="Ayvaz T."/>
            <person name="Ross M."/>
            <person name="Santibanez J."/>
            <person name="Aqrawi P."/>
            <person name="Gross S."/>
            <person name="Joshi V."/>
            <person name="Fowler G."/>
            <person name="Nazareth L."/>
            <person name="Reid J."/>
            <person name="Worley K."/>
            <person name="Petrosino J."/>
            <person name="Highlander S."/>
            <person name="Gibbs R."/>
        </authorList>
    </citation>
    <scope>NUCLEOTIDE SEQUENCE [LARGE SCALE GENOMIC DNA]</scope>
    <source>
        <strain evidence="2 3">ATCC BAA-1640</strain>
    </source>
</reference>
<organism evidence="2 3">
    <name type="scientific">Peptoniphilus duerdenii ATCC BAA-1640</name>
    <dbReference type="NCBI Taxonomy" id="862517"/>
    <lineage>
        <taxon>Bacteria</taxon>
        <taxon>Bacillati</taxon>
        <taxon>Bacillota</taxon>
        <taxon>Tissierellia</taxon>
        <taxon>Tissierellales</taxon>
        <taxon>Peptoniphilaceae</taxon>
        <taxon>Peptoniphilus</taxon>
    </lineage>
</organism>
<dbReference type="HOGENOM" id="CLU_113198_2_2_9"/>
<dbReference type="PANTHER" id="PTHR34297:SF2">
    <property type="entry name" value="ASP23_GLS24 FAMILY ENVELOPE STRESS RESPONSE PROTEIN"/>
    <property type="match status" value="1"/>
</dbReference>
<dbReference type="EMBL" id="AEEH01000039">
    <property type="protein sequence ID" value="EFM25356.1"/>
    <property type="molecule type" value="Genomic_DNA"/>
</dbReference>
<gene>
    <name evidence="2" type="ORF">HMPREF9225_1005</name>
</gene>
<evidence type="ECO:0008006" key="4">
    <source>
        <dbReference type="Google" id="ProtNLM"/>
    </source>
</evidence>
<dbReference type="Proteomes" id="UP000003280">
    <property type="component" value="Unassembled WGS sequence"/>
</dbReference>
<dbReference type="STRING" id="862517.HMPREF9225_1005"/>
<evidence type="ECO:0000313" key="2">
    <source>
        <dbReference type="EMBL" id="EFM25356.1"/>
    </source>
</evidence>
<dbReference type="InterPro" id="IPR005531">
    <property type="entry name" value="Asp23"/>
</dbReference>
<protein>
    <recommendedName>
        <fullName evidence="4">Alkaline shock protein 23</fullName>
    </recommendedName>
</protein>
<name>E0NLG6_9FIRM</name>
<proteinExistence type="inferred from homology"/>
<dbReference type="Pfam" id="PF03780">
    <property type="entry name" value="Asp23"/>
    <property type="match status" value="1"/>
</dbReference>
<dbReference type="eggNOG" id="COG1302">
    <property type="taxonomic scope" value="Bacteria"/>
</dbReference>
<dbReference type="RefSeq" id="WP_008901819.1">
    <property type="nucleotide sequence ID" value="NZ_GL397071.1"/>
</dbReference>
<accession>E0NLG6</accession>
<dbReference type="AlphaFoldDB" id="E0NLG6"/>
<dbReference type="PANTHER" id="PTHR34297">
    <property type="entry name" value="HYPOTHETICAL CYTOSOLIC PROTEIN-RELATED"/>
    <property type="match status" value="1"/>
</dbReference>
<evidence type="ECO:0000256" key="1">
    <source>
        <dbReference type="ARBA" id="ARBA00005721"/>
    </source>
</evidence>
<comment type="similarity">
    <text evidence="1">Belongs to the asp23 family.</text>
</comment>
<dbReference type="OrthoDB" id="9791482at2"/>